<proteinExistence type="predicted"/>
<evidence type="ECO:0000313" key="2">
    <source>
        <dbReference type="EMBL" id="MEX3737614.1"/>
    </source>
</evidence>
<dbReference type="Proteomes" id="UP001558474">
    <property type="component" value="Unassembled WGS sequence"/>
</dbReference>
<dbReference type="EMBL" id="JBDLOU010000007">
    <property type="protein sequence ID" value="MEX3737614.1"/>
    <property type="molecule type" value="Genomic_DNA"/>
</dbReference>
<reference evidence="2 3" key="1">
    <citation type="submission" date="2024-04" db="EMBL/GenBank/DDBJ databases">
        <title>Genomic Markers of Mycobacteria.</title>
        <authorList>
            <person name="Soliman M.S."/>
            <person name="Elkholy A."/>
            <person name="Soliman N.S."/>
            <person name="Abbas A."/>
            <person name="Khayrat S."/>
            <person name="Shawky S."/>
        </authorList>
    </citation>
    <scope>NUCLEOTIDE SEQUENCE [LARGE SCALE GENOMIC DNA]</scope>
    <source>
        <strain evidence="2 3">Egy-CU-AM5</strain>
    </source>
</reference>
<protein>
    <recommendedName>
        <fullName evidence="4">HNH endonuclease</fullName>
    </recommendedName>
</protein>
<name>A0ABV3V897_9MYCO</name>
<evidence type="ECO:0000256" key="1">
    <source>
        <dbReference type="SAM" id="MobiDB-lite"/>
    </source>
</evidence>
<evidence type="ECO:0008006" key="4">
    <source>
        <dbReference type="Google" id="ProtNLM"/>
    </source>
</evidence>
<comment type="caution">
    <text evidence="2">The sequence shown here is derived from an EMBL/GenBank/DDBJ whole genome shotgun (WGS) entry which is preliminary data.</text>
</comment>
<gene>
    <name evidence="2" type="ORF">ABFW12_05140</name>
</gene>
<evidence type="ECO:0000313" key="3">
    <source>
        <dbReference type="Proteomes" id="UP001558474"/>
    </source>
</evidence>
<sequence length="50" mass="6095">MPSRSQTREQDRQERIAEERRLRAEFNNDLEVERQYQAWLAEEHGPPPPF</sequence>
<dbReference type="RefSeq" id="WP_368572529.1">
    <property type="nucleotide sequence ID" value="NZ_JBDLOU010000007.1"/>
</dbReference>
<organism evidence="2 3">
    <name type="scientific">Mycolicibacterium porcinum</name>
    <dbReference type="NCBI Taxonomy" id="39693"/>
    <lineage>
        <taxon>Bacteria</taxon>
        <taxon>Bacillati</taxon>
        <taxon>Actinomycetota</taxon>
        <taxon>Actinomycetes</taxon>
        <taxon>Mycobacteriales</taxon>
        <taxon>Mycobacteriaceae</taxon>
        <taxon>Mycolicibacterium</taxon>
    </lineage>
</organism>
<keyword evidence="3" id="KW-1185">Reference proteome</keyword>
<accession>A0ABV3V897</accession>
<feature type="region of interest" description="Disordered" evidence="1">
    <location>
        <begin position="1"/>
        <end position="20"/>
    </location>
</feature>